<dbReference type="PANTHER" id="PTHR43685">
    <property type="entry name" value="GLYCOSYLTRANSFERASE"/>
    <property type="match status" value="1"/>
</dbReference>
<dbReference type="PANTHER" id="PTHR43685:SF2">
    <property type="entry name" value="GLYCOSYLTRANSFERASE 2-LIKE DOMAIN-CONTAINING PROTEIN"/>
    <property type="match status" value="1"/>
</dbReference>
<dbReference type="Proteomes" id="UP000297407">
    <property type="component" value="Unassembled WGS sequence"/>
</dbReference>
<proteinExistence type="predicted"/>
<dbReference type="InterPro" id="IPR001173">
    <property type="entry name" value="Glyco_trans_2-like"/>
</dbReference>
<protein>
    <submittedName>
        <fullName evidence="2">Glycosyltransferase</fullName>
    </submittedName>
</protein>
<dbReference type="InterPro" id="IPR029044">
    <property type="entry name" value="Nucleotide-diphossugar_trans"/>
</dbReference>
<evidence type="ECO:0000313" key="3">
    <source>
        <dbReference type="Proteomes" id="UP000297407"/>
    </source>
</evidence>
<dbReference type="AlphaFoldDB" id="A0A4Z0L4J7"/>
<dbReference type="InterPro" id="IPR050834">
    <property type="entry name" value="Glycosyltransf_2"/>
</dbReference>
<keyword evidence="3" id="KW-1185">Reference proteome</keyword>
<organism evidence="2 3">
    <name type="scientific">Flavobacterium humi</name>
    <dbReference type="NCBI Taxonomy" id="2562683"/>
    <lineage>
        <taxon>Bacteria</taxon>
        <taxon>Pseudomonadati</taxon>
        <taxon>Bacteroidota</taxon>
        <taxon>Flavobacteriia</taxon>
        <taxon>Flavobacteriales</taxon>
        <taxon>Flavobacteriaceae</taxon>
        <taxon>Flavobacterium</taxon>
    </lineage>
</organism>
<accession>A0A4Z0L4J7</accession>
<dbReference type="GO" id="GO:0016740">
    <property type="term" value="F:transferase activity"/>
    <property type="evidence" value="ECO:0007669"/>
    <property type="project" value="UniProtKB-KW"/>
</dbReference>
<feature type="domain" description="Glycosyltransferase 2-like" evidence="1">
    <location>
        <begin position="6"/>
        <end position="171"/>
    </location>
</feature>
<dbReference type="SUPFAM" id="SSF53448">
    <property type="entry name" value="Nucleotide-diphospho-sugar transferases"/>
    <property type="match status" value="1"/>
</dbReference>
<dbReference type="OrthoDB" id="396512at2"/>
<dbReference type="EMBL" id="SRLH01000007">
    <property type="protein sequence ID" value="TGD57159.1"/>
    <property type="molecule type" value="Genomic_DNA"/>
</dbReference>
<sequence>MNLKVSVILPIYNGEKTLAKTLESLLDQSFQDFELVACIDGSKDNSLEIVNSFKDKFRKTTVLINDSNLGLGPTMNRLVASAQGDYIAVAEQDDFYYPDRLALQVGVLDTMPQIGLVSGISDFWDGTKIGMRFPGMLVSGKQYPKKEEMFLLNYKKQIKVVNSAMMFRKAVHVNHGLYFSKHYPSISIDWSYILRFCLVSDIHGIHQSLVLLDRRDDRNSVTSNKLKQYAASRELIRSFYYEFPNLIGRKDYKFAMTTQYLMELSSFKAYQFPFYFLRFFIQNPTDKRWLHYLLKRITRVFK</sequence>
<evidence type="ECO:0000313" key="2">
    <source>
        <dbReference type="EMBL" id="TGD57159.1"/>
    </source>
</evidence>
<dbReference type="Gene3D" id="3.90.550.10">
    <property type="entry name" value="Spore Coat Polysaccharide Biosynthesis Protein SpsA, Chain A"/>
    <property type="match status" value="1"/>
</dbReference>
<dbReference type="RefSeq" id="WP_135527205.1">
    <property type="nucleotide sequence ID" value="NZ_SRLH01000007.1"/>
</dbReference>
<gene>
    <name evidence="2" type="ORF">E4635_13410</name>
</gene>
<keyword evidence="2" id="KW-0808">Transferase</keyword>
<reference evidence="2 3" key="1">
    <citation type="submission" date="2019-04" db="EMBL/GenBank/DDBJ databases">
        <title>Flavobacterium sp. strain DS2-A Genome sequencing and assembly.</title>
        <authorList>
            <person name="Kim I."/>
        </authorList>
    </citation>
    <scope>NUCLEOTIDE SEQUENCE [LARGE SCALE GENOMIC DNA]</scope>
    <source>
        <strain evidence="2 3">DS2-A</strain>
    </source>
</reference>
<name>A0A4Z0L4J7_9FLAO</name>
<evidence type="ECO:0000259" key="1">
    <source>
        <dbReference type="Pfam" id="PF00535"/>
    </source>
</evidence>
<dbReference type="Pfam" id="PF00535">
    <property type="entry name" value="Glycos_transf_2"/>
    <property type="match status" value="1"/>
</dbReference>
<comment type="caution">
    <text evidence="2">The sequence shown here is derived from an EMBL/GenBank/DDBJ whole genome shotgun (WGS) entry which is preliminary data.</text>
</comment>